<dbReference type="EMBL" id="CP111020">
    <property type="protein sequence ID" value="WAR15423.1"/>
    <property type="molecule type" value="Genomic_DNA"/>
</dbReference>
<dbReference type="InterPro" id="IPR019410">
    <property type="entry name" value="Methyltransf_16"/>
</dbReference>
<organism evidence="1 2">
    <name type="scientific">Mya arenaria</name>
    <name type="common">Soft-shell clam</name>
    <dbReference type="NCBI Taxonomy" id="6604"/>
    <lineage>
        <taxon>Eukaryota</taxon>
        <taxon>Metazoa</taxon>
        <taxon>Spiralia</taxon>
        <taxon>Lophotrochozoa</taxon>
        <taxon>Mollusca</taxon>
        <taxon>Bivalvia</taxon>
        <taxon>Autobranchia</taxon>
        <taxon>Heteroconchia</taxon>
        <taxon>Euheterodonta</taxon>
        <taxon>Imparidentia</taxon>
        <taxon>Neoheterodontei</taxon>
        <taxon>Myida</taxon>
        <taxon>Myoidea</taxon>
        <taxon>Myidae</taxon>
        <taxon>Mya</taxon>
    </lineage>
</organism>
<sequence length="370" mass="41327">MAMRPTVGQIMRDVHVNCKYTSQEGTQYAVTRFQFFPSGVFVGQLEVDENPDGSKADLSFENSADITGCERYKECSEQKVTLQESEEDTEVDKPMTSHRIDDCSGVGRLIVSHEGYDQECDISLASTEIEEDPEVDRLMTSQDGGKDLDVERPVKAQEDFFITIKHRLATTLKNVGEQIWNGSLLLSDFLCAKSADICGRHVVELGAGAGLSSIVAAMYAASVYCTDVGDNVLQLARENVSSAFTCPTLPRPLCPVRVRQLDWFSDFAVVYDFDLTDAFLNTVLAISERTPNLVAYIALEKRIVFTISDLQEVSPAYNYFRLQLDDIISGAVKDHIFKENNGCALITYSDIMLRYIPYRREVQNGCLATY</sequence>
<dbReference type="InterPro" id="IPR038899">
    <property type="entry name" value="METTL22"/>
</dbReference>
<accession>A0ABY7EZR7</accession>
<evidence type="ECO:0000313" key="2">
    <source>
        <dbReference type="Proteomes" id="UP001164746"/>
    </source>
</evidence>
<proteinExistence type="predicted"/>
<dbReference type="InterPro" id="IPR029063">
    <property type="entry name" value="SAM-dependent_MTases_sf"/>
</dbReference>
<dbReference type="Pfam" id="PF10294">
    <property type="entry name" value="Methyltransf_16"/>
    <property type="match status" value="1"/>
</dbReference>
<reference evidence="1" key="1">
    <citation type="submission" date="2022-11" db="EMBL/GenBank/DDBJ databases">
        <title>Centuries of genome instability and evolution in soft-shell clam transmissible cancer (bioRxiv).</title>
        <authorList>
            <person name="Hart S.F.M."/>
            <person name="Yonemitsu M.A."/>
            <person name="Giersch R.M."/>
            <person name="Beal B.F."/>
            <person name="Arriagada G."/>
            <person name="Davis B.W."/>
            <person name="Ostrander E.A."/>
            <person name="Goff S.P."/>
            <person name="Metzger M.J."/>
        </authorList>
    </citation>
    <scope>NUCLEOTIDE SEQUENCE</scope>
    <source>
        <strain evidence="1">MELC-2E11</strain>
        <tissue evidence="1">Siphon/mantle</tissue>
    </source>
</reference>
<dbReference type="Gene3D" id="3.40.50.150">
    <property type="entry name" value="Vaccinia Virus protein VP39"/>
    <property type="match status" value="1"/>
</dbReference>
<name>A0ABY7EZR7_MYAAR</name>
<dbReference type="PANTHER" id="PTHR23108:SF0">
    <property type="entry name" value="METHYLTRANSFERASE-LIKE PROTEIN 22"/>
    <property type="match status" value="1"/>
</dbReference>
<keyword evidence="2" id="KW-1185">Reference proteome</keyword>
<dbReference type="PANTHER" id="PTHR23108">
    <property type="entry name" value="METHYLTRANSFERASE-RELATED"/>
    <property type="match status" value="1"/>
</dbReference>
<feature type="non-terminal residue" evidence="1">
    <location>
        <position position="1"/>
    </location>
</feature>
<evidence type="ECO:0000313" key="1">
    <source>
        <dbReference type="EMBL" id="WAR15423.1"/>
    </source>
</evidence>
<dbReference type="SUPFAM" id="SSF53335">
    <property type="entry name" value="S-adenosyl-L-methionine-dependent methyltransferases"/>
    <property type="match status" value="1"/>
</dbReference>
<gene>
    <name evidence="1" type="ORF">MAR_005528</name>
</gene>
<protein>
    <submittedName>
        <fullName evidence="1">MET22-like protein</fullName>
    </submittedName>
</protein>
<dbReference type="Proteomes" id="UP001164746">
    <property type="component" value="Chromosome 9"/>
</dbReference>